<feature type="domain" description="Phage tail collar" evidence="1">
    <location>
        <begin position="6"/>
        <end position="62"/>
    </location>
</feature>
<dbReference type="OrthoDB" id="9810174at2"/>
<organism evidence="3 4">
    <name type="scientific">Brevibacillus agri</name>
    <dbReference type="NCBI Taxonomy" id="51101"/>
    <lineage>
        <taxon>Bacteria</taxon>
        <taxon>Bacillati</taxon>
        <taxon>Bacillota</taxon>
        <taxon>Bacilli</taxon>
        <taxon>Bacillales</taxon>
        <taxon>Paenibacillaceae</taxon>
        <taxon>Brevibacillus</taxon>
    </lineage>
</organism>
<evidence type="ECO:0000259" key="1">
    <source>
        <dbReference type="Pfam" id="PF07484"/>
    </source>
</evidence>
<evidence type="ECO:0000313" key="3">
    <source>
        <dbReference type="EMBL" id="RNB60015.1"/>
    </source>
</evidence>
<dbReference type="EMBL" id="RHHN01000010">
    <property type="protein sequence ID" value="RNB60015.1"/>
    <property type="molecule type" value="Genomic_DNA"/>
</dbReference>
<dbReference type="CDD" id="cd22641">
    <property type="entry name" value="C24-like"/>
    <property type="match status" value="1"/>
</dbReference>
<evidence type="ECO:0000313" key="2">
    <source>
        <dbReference type="EMBL" id="GED26560.1"/>
    </source>
</evidence>
<dbReference type="GeneID" id="82810584"/>
<accession>A0A3M8BAY9</accession>
<dbReference type="AlphaFoldDB" id="A0A3M8BAY9"/>
<dbReference type="Gene3D" id="3.90.1340.10">
    <property type="entry name" value="Phage tail collar domain"/>
    <property type="match status" value="1"/>
</dbReference>
<reference evidence="3 4" key="1">
    <citation type="submission" date="2018-10" db="EMBL/GenBank/DDBJ databases">
        <title>Phylogenomics of Brevibacillus.</title>
        <authorList>
            <person name="Dunlap C."/>
        </authorList>
    </citation>
    <scope>NUCLEOTIDE SEQUENCE [LARGE SCALE GENOMIC DNA]</scope>
    <source>
        <strain evidence="3 4">NRRL NRS 1219</strain>
    </source>
</reference>
<keyword evidence="5" id="KW-1185">Reference proteome</keyword>
<evidence type="ECO:0000313" key="5">
    <source>
        <dbReference type="Proteomes" id="UP000317180"/>
    </source>
</evidence>
<proteinExistence type="predicted"/>
<dbReference type="SUPFAM" id="SSF88874">
    <property type="entry name" value="Receptor-binding domain of short tail fibre protein gp12"/>
    <property type="match status" value="1"/>
</dbReference>
<comment type="caution">
    <text evidence="3">The sequence shown here is derived from an EMBL/GenBank/DDBJ whole genome shotgun (WGS) entry which is preliminary data.</text>
</comment>
<dbReference type="RefSeq" id="WP_007783117.1">
    <property type="nucleotide sequence ID" value="NZ_BJOD01000025.1"/>
</dbReference>
<protein>
    <submittedName>
        <fullName evidence="3">Phage tail protein</fullName>
    </submittedName>
    <submittedName>
        <fullName evidence="2">Tail Collar domain-containing protein</fullName>
    </submittedName>
</protein>
<dbReference type="EMBL" id="BJOD01000025">
    <property type="protein sequence ID" value="GED26560.1"/>
    <property type="molecule type" value="Genomic_DNA"/>
</dbReference>
<dbReference type="Proteomes" id="UP000317180">
    <property type="component" value="Unassembled WGS sequence"/>
</dbReference>
<dbReference type="Pfam" id="PF07484">
    <property type="entry name" value="Collar"/>
    <property type="match status" value="1"/>
</dbReference>
<name>A0A3M8BAY9_9BACL</name>
<dbReference type="InterPro" id="IPR011083">
    <property type="entry name" value="Phage_tail_collar_dom"/>
</dbReference>
<gene>
    <name evidence="2" type="ORF">BAG01nite_26620</name>
    <name evidence="3" type="ORF">EB820_03340</name>
</gene>
<evidence type="ECO:0000313" key="4">
    <source>
        <dbReference type="Proteomes" id="UP000276178"/>
    </source>
</evidence>
<dbReference type="Proteomes" id="UP000276178">
    <property type="component" value="Unassembled WGS sequence"/>
</dbReference>
<dbReference type="InterPro" id="IPR037053">
    <property type="entry name" value="Phage_tail_collar_dom_sf"/>
</dbReference>
<sequence length="170" mass="18212">MEPYVGEIRMFAGTYAPRGWAFCEGQLLSIAENELLFSVIGTTYGGDGMTTFGLPDLRGRVPVHMGTNPSTQTAYPLGAMGGTETVVLQSGQLPTHTHTVNVSSTDGTDVEPAGHVWAKRISQFSQNQAAIQMSPLAVESIGGNQPHNNMMPYTVISFIIATIGYYPVQS</sequence>
<reference evidence="2 5" key="2">
    <citation type="submission" date="2019-06" db="EMBL/GenBank/DDBJ databases">
        <title>Whole genome shotgun sequence of Brevibacillus agri NBRC 15538.</title>
        <authorList>
            <person name="Hosoyama A."/>
            <person name="Uohara A."/>
            <person name="Ohji S."/>
            <person name="Ichikawa N."/>
        </authorList>
    </citation>
    <scope>NUCLEOTIDE SEQUENCE [LARGE SCALE GENOMIC DNA]</scope>
    <source>
        <strain evidence="2 5">NBRC 15538</strain>
    </source>
</reference>